<name>A0AA41QRZ7_9MICO</name>
<feature type="domain" description="FMN-binding" evidence="3">
    <location>
        <begin position="113"/>
        <end position="190"/>
    </location>
</feature>
<dbReference type="AlphaFoldDB" id="A0AA41QRZ7"/>
<protein>
    <submittedName>
        <fullName evidence="4">FMN-binding protein</fullName>
    </submittedName>
</protein>
<sequence length="192" mass="18354">MRARAVSLATLASLSVLAVGWQVGAQANASMQALSAPQAAPATIPAPSAGPATPTPTASAPAVSGPATVSAGSTAPAAAPAPAAPAPVAPAPAAPAPAARPTGTFTGSTVQTRFGPVQVSVTIANGTITEVTALQLTNDGGRSVAISAQAAPILRSEVLSAQSAKVSNVSGATYTSKGYTTSLQAALDTAGF</sequence>
<dbReference type="SMART" id="SM00900">
    <property type="entry name" value="FMN_bind"/>
    <property type="match status" value="1"/>
</dbReference>
<dbReference type="Pfam" id="PF04205">
    <property type="entry name" value="FMN_bind"/>
    <property type="match status" value="1"/>
</dbReference>
<dbReference type="Gene3D" id="3.90.1010.20">
    <property type="match status" value="1"/>
</dbReference>
<feature type="signal peptide" evidence="2">
    <location>
        <begin position="1"/>
        <end position="18"/>
    </location>
</feature>
<evidence type="ECO:0000256" key="2">
    <source>
        <dbReference type="SAM" id="SignalP"/>
    </source>
</evidence>
<evidence type="ECO:0000256" key="1">
    <source>
        <dbReference type="SAM" id="MobiDB-lite"/>
    </source>
</evidence>
<comment type="caution">
    <text evidence="4">The sequence shown here is derived from an EMBL/GenBank/DDBJ whole genome shotgun (WGS) entry which is preliminary data.</text>
</comment>
<reference evidence="4" key="1">
    <citation type="submission" date="2022-03" db="EMBL/GenBank/DDBJ databases">
        <title>Cryobacterium sp. nov. strain ZS14-85, isolated from Antarctic soil.</title>
        <authorList>
            <person name="Li J."/>
            <person name="Niu G."/>
        </authorList>
    </citation>
    <scope>NUCLEOTIDE SEQUENCE</scope>
    <source>
        <strain evidence="4">ZS14-85</strain>
    </source>
</reference>
<evidence type="ECO:0000313" key="4">
    <source>
        <dbReference type="EMBL" id="MCI4656560.1"/>
    </source>
</evidence>
<organism evidence="4 5">
    <name type="scientific">Cryobacterium zhongshanensis</name>
    <dbReference type="NCBI Taxonomy" id="2928153"/>
    <lineage>
        <taxon>Bacteria</taxon>
        <taxon>Bacillati</taxon>
        <taxon>Actinomycetota</taxon>
        <taxon>Actinomycetes</taxon>
        <taxon>Micrococcales</taxon>
        <taxon>Microbacteriaceae</taxon>
        <taxon>Cryobacterium</taxon>
    </lineage>
</organism>
<dbReference type="InterPro" id="IPR007329">
    <property type="entry name" value="FMN-bd"/>
</dbReference>
<feature type="region of interest" description="Disordered" evidence="1">
    <location>
        <begin position="41"/>
        <end position="110"/>
    </location>
</feature>
<dbReference type="GO" id="GO:0016020">
    <property type="term" value="C:membrane"/>
    <property type="evidence" value="ECO:0007669"/>
    <property type="project" value="InterPro"/>
</dbReference>
<accession>A0AA41QRZ7</accession>
<dbReference type="GO" id="GO:0010181">
    <property type="term" value="F:FMN binding"/>
    <property type="evidence" value="ECO:0007669"/>
    <property type="project" value="InterPro"/>
</dbReference>
<proteinExistence type="predicted"/>
<keyword evidence="5" id="KW-1185">Reference proteome</keyword>
<dbReference type="RefSeq" id="WP_243010695.1">
    <property type="nucleotide sequence ID" value="NZ_JALGAR010000001.1"/>
</dbReference>
<feature type="chain" id="PRO_5041371166" evidence="2">
    <location>
        <begin position="19"/>
        <end position="192"/>
    </location>
</feature>
<feature type="compositionally biased region" description="Pro residues" evidence="1">
    <location>
        <begin position="82"/>
        <end position="95"/>
    </location>
</feature>
<gene>
    <name evidence="4" type="ORF">MQH31_01865</name>
</gene>
<feature type="compositionally biased region" description="Low complexity" evidence="1">
    <location>
        <begin position="41"/>
        <end position="81"/>
    </location>
</feature>
<keyword evidence="2" id="KW-0732">Signal</keyword>
<dbReference type="Proteomes" id="UP001165341">
    <property type="component" value="Unassembled WGS sequence"/>
</dbReference>
<evidence type="ECO:0000259" key="3">
    <source>
        <dbReference type="SMART" id="SM00900"/>
    </source>
</evidence>
<dbReference type="EMBL" id="JALGAR010000001">
    <property type="protein sequence ID" value="MCI4656560.1"/>
    <property type="molecule type" value="Genomic_DNA"/>
</dbReference>
<evidence type="ECO:0000313" key="5">
    <source>
        <dbReference type="Proteomes" id="UP001165341"/>
    </source>
</evidence>